<evidence type="ECO:0000256" key="1">
    <source>
        <dbReference type="SAM" id="MobiDB-lite"/>
    </source>
</evidence>
<dbReference type="Pfam" id="PF05133">
    <property type="entry name" value="SPP1_portal"/>
    <property type="match status" value="1"/>
</dbReference>
<dbReference type="EMBL" id="CABWJV010000001">
    <property type="protein sequence ID" value="VWQ11817.1"/>
    <property type="molecule type" value="Genomic_DNA"/>
</dbReference>
<keyword evidence="3" id="KW-1185">Reference proteome</keyword>
<proteinExistence type="predicted"/>
<dbReference type="InterPro" id="IPR021145">
    <property type="entry name" value="Portal_protein_SPP1_Gp6-like"/>
</dbReference>
<evidence type="ECO:0000313" key="3">
    <source>
        <dbReference type="Proteomes" id="UP000494211"/>
    </source>
</evidence>
<organism evidence="2 3">
    <name type="scientific">Bifidobacterium pseudocatenulatum</name>
    <dbReference type="NCBI Taxonomy" id="28026"/>
    <lineage>
        <taxon>Bacteria</taxon>
        <taxon>Bacillati</taxon>
        <taxon>Actinomycetota</taxon>
        <taxon>Actinomycetes</taxon>
        <taxon>Bifidobacteriales</taxon>
        <taxon>Bifidobacteriaceae</taxon>
        <taxon>Bifidobacterium</taxon>
    </lineage>
</organism>
<name>A0ABY6Y8D9_BIFPS</name>
<feature type="region of interest" description="Disordered" evidence="1">
    <location>
        <begin position="471"/>
        <end position="523"/>
    </location>
</feature>
<dbReference type="RefSeq" id="WP_174767445.1">
    <property type="nucleotide sequence ID" value="NZ_CABWJV010000001.1"/>
</dbReference>
<accession>A0ABY6Y8D9</accession>
<reference evidence="2 3" key="1">
    <citation type="submission" date="2019-10" db="EMBL/GenBank/DDBJ databases">
        <authorList>
            <consortium name="Melissa Lawson"/>
            <person name="O'neill I."/>
        </authorList>
    </citation>
    <scope>NUCLEOTIDE SEQUENCE [LARGE SCALE GENOMIC DNA]</scope>
    <source>
        <strain evidence="2">LH_658</strain>
    </source>
</reference>
<sequence length="523" mass="57246">MTSLLAPVTDFSDLGIIFNPPTDIKGLDPALHDTLSNLVTVWNRKRVRNSLRSRYADGKHRLRDIGFSIPPSMRNLEEVVGWPAKAVNAHAERCMFDGFVSPNSSDDSFDLNPILSANRWDIELPMAISSSMIHSCVFMAVSEGDESAGEPPVLTIPHSAQWSSALWNFRTRSLKAALTIDDIDDYARPTRFRLWTPFQVITCQLGREWYVDDVWTHGLGRVPVEVLSYRPTIDRPFGRSIINRAVMSITDDAVRTVLRSEVSAEFYSAPQWLLLGADSDSFKDDDGNPIPVWEFVIGRLNMIGKDEDGDVPKLEQITQQSVQPHIDQMRELACRFAGETNVPVSSLGIIQDNPSSAEAMHAAEKDLVIDCSAANRVYGASLRRIAQDIIMLRDHTTEVTDEMAGITARWRNPSLPSVIDAGDAMVKLVGAFPWLADTTVALEEVGFTDEQITRLLSEKRRAEAKSALNALAGMNGGGNGKPDSEPQGNQSSDQIAEDGGEPRTTGDGPNVATAAGKGTGTAA</sequence>
<comment type="caution">
    <text evidence="2">The sequence shown here is derived from an EMBL/GenBank/DDBJ whole genome shotgun (WGS) entry which is preliminary data.</text>
</comment>
<gene>
    <name evidence="2" type="ORF">BIFLH658_00142</name>
</gene>
<feature type="compositionally biased region" description="Low complexity" evidence="1">
    <location>
        <begin position="512"/>
        <end position="523"/>
    </location>
</feature>
<protein>
    <submittedName>
        <fullName evidence="2">Phage portal protein, SPP1 Gp6-like</fullName>
    </submittedName>
</protein>
<dbReference type="Proteomes" id="UP000494211">
    <property type="component" value="Unassembled WGS sequence"/>
</dbReference>
<evidence type="ECO:0000313" key="2">
    <source>
        <dbReference type="EMBL" id="VWQ11817.1"/>
    </source>
</evidence>